<gene>
    <name evidence="2" type="ORF">M9Y10_008589</name>
</gene>
<evidence type="ECO:0000313" key="2">
    <source>
        <dbReference type="EMBL" id="KAK8870702.1"/>
    </source>
</evidence>
<dbReference type="Proteomes" id="UP001470230">
    <property type="component" value="Unassembled WGS sequence"/>
</dbReference>
<evidence type="ECO:0000313" key="3">
    <source>
        <dbReference type="Proteomes" id="UP001470230"/>
    </source>
</evidence>
<reference evidence="2 3" key="1">
    <citation type="submission" date="2024-04" db="EMBL/GenBank/DDBJ databases">
        <title>Tritrichomonas musculus Genome.</title>
        <authorList>
            <person name="Alves-Ferreira E."/>
            <person name="Grigg M."/>
            <person name="Lorenzi H."/>
            <person name="Galac M."/>
        </authorList>
    </citation>
    <scope>NUCLEOTIDE SEQUENCE [LARGE SCALE GENOMIC DNA]</scope>
    <source>
        <strain evidence="2 3">EAF2021</strain>
    </source>
</reference>
<protein>
    <recommendedName>
        <fullName evidence="1">Initiator binding domain-containing protein</fullName>
    </recommendedName>
</protein>
<keyword evidence="3" id="KW-1185">Reference proteome</keyword>
<dbReference type="Pfam" id="PF10416">
    <property type="entry name" value="IBD"/>
    <property type="match status" value="1"/>
</dbReference>
<comment type="caution">
    <text evidence="2">The sequence shown here is derived from an EMBL/GenBank/DDBJ whole genome shotgun (WGS) entry which is preliminary data.</text>
</comment>
<organism evidence="2 3">
    <name type="scientific">Tritrichomonas musculus</name>
    <dbReference type="NCBI Taxonomy" id="1915356"/>
    <lineage>
        <taxon>Eukaryota</taxon>
        <taxon>Metamonada</taxon>
        <taxon>Parabasalia</taxon>
        <taxon>Tritrichomonadida</taxon>
        <taxon>Tritrichomonadidae</taxon>
        <taxon>Tritrichomonas</taxon>
    </lineage>
</organism>
<proteinExistence type="predicted"/>
<sequence length="266" mass="30826">MPRNNKIQDSCNPRYFELLTEDEKLEYSKLREQLSSPNYKNRRNKSNEVFRDMVDSIKQFAVRNDENDWKRSLVCGIIWLQQSIAINTHQLRLLITKCKSSINGSFQALGYGTVPTVADSASELISKYPFLRHNFSELRQWTVRQKLNTPSNEKQLRKEKVSTPSDTNIISPPPDIIQIIPNEYRENQLFSLSVPPQPLFDLISENSISLDPSSTIIQNYLNLNLNLEESDSFLKATLIDDYDTILPKPTHNFENDPLIFLPNMNF</sequence>
<name>A0ABR2IYI4_9EUKA</name>
<accession>A0ABR2IYI4</accession>
<dbReference type="EMBL" id="JAPFFF010000014">
    <property type="protein sequence ID" value="KAK8870702.1"/>
    <property type="molecule type" value="Genomic_DNA"/>
</dbReference>
<feature type="domain" description="Initiator binding" evidence="1">
    <location>
        <begin position="22"/>
        <end position="146"/>
    </location>
</feature>
<evidence type="ECO:0000259" key="1">
    <source>
        <dbReference type="Pfam" id="PF10416"/>
    </source>
</evidence>
<dbReference type="InterPro" id="IPR018845">
    <property type="entry name" value="Initiator-bd"/>
</dbReference>